<protein>
    <submittedName>
        <fullName evidence="4">Putative 1,2-epoxyphenylacetyl-CoA isomerase</fullName>
        <ecNumber evidence="4">5.3.3.18</ecNumber>
    </submittedName>
</protein>
<accession>A0A6S6Y5S4</accession>
<name>A0A6S6Y5S4_9PROT</name>
<dbReference type="EMBL" id="LR778301">
    <property type="protein sequence ID" value="CAB1370820.1"/>
    <property type="molecule type" value="Genomic_DNA"/>
</dbReference>
<dbReference type="Proteomes" id="UP000515733">
    <property type="component" value="Chromosome"/>
</dbReference>
<dbReference type="PANTHER" id="PTHR11941">
    <property type="entry name" value="ENOYL-COA HYDRATASE-RELATED"/>
    <property type="match status" value="1"/>
</dbReference>
<dbReference type="EC" id="5.3.3.18" evidence="4"/>
<dbReference type="GO" id="GO:0016829">
    <property type="term" value="F:lyase activity"/>
    <property type="evidence" value="ECO:0007669"/>
    <property type="project" value="UniProtKB-KW"/>
</dbReference>
<sequence length="276" mass="30121">MAEEFSYLQFRVEDKVGIITLNRPDKLNAISWELAEELSGLLHRLRFHDEVCTILLNGAGRSFCSGADVNFICGESERPIPGTSDPSRPIPRSQRKTPGGPFFEVTRQLVAVDKPVIVAIQGHAVGAGLAYSIACDRRFGDTTTKMAAIFTNIGVAPDCGLSYFLPRIVGFSNALMMVETAKVFKAEECKALGLLDELVPEGQAFAAAFEYAKLLAQRASVAVDMARRMIHMSQVSTLEEILDYEGHAGVAVASTLDAKEGTLSFLEKRKPVYRGM</sequence>
<dbReference type="SUPFAM" id="SSF52096">
    <property type="entry name" value="ClpP/crotonase"/>
    <property type="match status" value="1"/>
</dbReference>
<proteinExistence type="inferred from homology"/>
<dbReference type="PANTHER" id="PTHR11941:SF133">
    <property type="entry name" value="1,2-EPOXYPHENYLACETYL-COA ISOMERASE"/>
    <property type="match status" value="1"/>
</dbReference>
<dbReference type="Gene3D" id="3.90.226.10">
    <property type="entry name" value="2-enoyl-CoA Hydratase, Chain A, domain 1"/>
    <property type="match status" value="1"/>
</dbReference>
<evidence type="ECO:0000313" key="5">
    <source>
        <dbReference type="Proteomes" id="UP000515733"/>
    </source>
</evidence>
<dbReference type="Pfam" id="PF00378">
    <property type="entry name" value="ECH_1"/>
    <property type="match status" value="1"/>
</dbReference>
<dbReference type="GO" id="GO:0006635">
    <property type="term" value="P:fatty acid beta-oxidation"/>
    <property type="evidence" value="ECO:0007669"/>
    <property type="project" value="TreeGrafter"/>
</dbReference>
<dbReference type="AlphaFoldDB" id="A0A6S6Y5S4"/>
<reference evidence="4 5" key="1">
    <citation type="submission" date="2020-03" db="EMBL/GenBank/DDBJ databases">
        <authorList>
            <consortium name="Genoscope - CEA"/>
            <person name="William W."/>
        </authorList>
    </citation>
    <scope>NUCLEOTIDE SEQUENCE [LARGE SCALE GENOMIC DNA]</scope>
    <source>
        <strain evidence="5">DSM 16959</strain>
    </source>
</reference>
<evidence type="ECO:0000313" key="4">
    <source>
        <dbReference type="EMBL" id="CAB1370820.1"/>
    </source>
</evidence>
<dbReference type="GO" id="GO:0016853">
    <property type="term" value="F:isomerase activity"/>
    <property type="evidence" value="ECO:0007669"/>
    <property type="project" value="UniProtKB-KW"/>
</dbReference>
<dbReference type="CDD" id="cd06558">
    <property type="entry name" value="crotonase-like"/>
    <property type="match status" value="1"/>
</dbReference>
<comment type="similarity">
    <text evidence="1">Belongs to the enoyl-CoA hydratase/isomerase family.</text>
</comment>
<organism evidence="4 5">
    <name type="scientific">Denitratisoma oestradiolicum</name>
    <dbReference type="NCBI Taxonomy" id="311182"/>
    <lineage>
        <taxon>Bacteria</taxon>
        <taxon>Pseudomonadati</taxon>
        <taxon>Pseudomonadota</taxon>
        <taxon>Betaproteobacteria</taxon>
        <taxon>Nitrosomonadales</taxon>
        <taxon>Sterolibacteriaceae</taxon>
        <taxon>Denitratisoma</taxon>
    </lineage>
</organism>
<dbReference type="InterPro" id="IPR014748">
    <property type="entry name" value="Enoyl-CoA_hydra_C"/>
</dbReference>
<keyword evidence="4" id="KW-0413">Isomerase</keyword>
<evidence type="ECO:0000256" key="3">
    <source>
        <dbReference type="SAM" id="MobiDB-lite"/>
    </source>
</evidence>
<dbReference type="InterPro" id="IPR001753">
    <property type="entry name" value="Enoyl-CoA_hydra/iso"/>
</dbReference>
<evidence type="ECO:0000256" key="2">
    <source>
        <dbReference type="ARBA" id="ARBA00023239"/>
    </source>
</evidence>
<dbReference type="InterPro" id="IPR029045">
    <property type="entry name" value="ClpP/crotonase-like_dom_sf"/>
</dbReference>
<dbReference type="KEGG" id="doe:DENOEST_3666"/>
<keyword evidence="2" id="KW-0456">Lyase</keyword>
<keyword evidence="5" id="KW-1185">Reference proteome</keyword>
<dbReference type="RefSeq" id="WP_183148279.1">
    <property type="nucleotide sequence ID" value="NZ_LR778301.1"/>
</dbReference>
<dbReference type="Gene3D" id="1.10.12.10">
    <property type="entry name" value="Lyase 2-enoyl-coa Hydratase, Chain A, domain 2"/>
    <property type="match status" value="1"/>
</dbReference>
<feature type="region of interest" description="Disordered" evidence="3">
    <location>
        <begin position="78"/>
        <end position="100"/>
    </location>
</feature>
<evidence type="ECO:0000256" key="1">
    <source>
        <dbReference type="ARBA" id="ARBA00005254"/>
    </source>
</evidence>
<gene>
    <name evidence="4" type="ORF">DENOEST_3666</name>
</gene>